<dbReference type="AlphaFoldDB" id="A0A9X2PFR7"/>
<accession>A0A9X2PFR7</accession>
<dbReference type="EMBL" id="JANTHZ010000015">
    <property type="protein sequence ID" value="MCS0497864.1"/>
    <property type="molecule type" value="Genomic_DNA"/>
</dbReference>
<organism evidence="1 2">
    <name type="scientific">Ancylobacter mangrovi</name>
    <dbReference type="NCBI Taxonomy" id="2972472"/>
    <lineage>
        <taxon>Bacteria</taxon>
        <taxon>Pseudomonadati</taxon>
        <taxon>Pseudomonadota</taxon>
        <taxon>Alphaproteobacteria</taxon>
        <taxon>Hyphomicrobiales</taxon>
        <taxon>Xanthobacteraceae</taxon>
        <taxon>Ancylobacter</taxon>
    </lineage>
</organism>
<gene>
    <name evidence="1" type="ORF">NVS89_22495</name>
</gene>
<evidence type="ECO:0008006" key="3">
    <source>
        <dbReference type="Google" id="ProtNLM"/>
    </source>
</evidence>
<sequence length="134" mass="14949">MASASVFSAVQARLEVNWSRSPVVDLNDVSEAQDPPWVTFQFPVSNEEQITIGAPGQNVFRESGVLRLVLAIPRGSRIAPWLEWMDDLRALFRSRQFDGVRTYGASPAVLDDRNDDGKFWLLSAAVLYDADIHA</sequence>
<evidence type="ECO:0000313" key="2">
    <source>
        <dbReference type="Proteomes" id="UP001151088"/>
    </source>
</evidence>
<dbReference type="Proteomes" id="UP001151088">
    <property type="component" value="Unassembled WGS sequence"/>
</dbReference>
<comment type="caution">
    <text evidence="1">The sequence shown here is derived from an EMBL/GenBank/DDBJ whole genome shotgun (WGS) entry which is preliminary data.</text>
</comment>
<protein>
    <recommendedName>
        <fullName evidence="3">Phage tail protein</fullName>
    </recommendedName>
</protein>
<dbReference type="RefSeq" id="WP_258735020.1">
    <property type="nucleotide sequence ID" value="NZ_JANTHZ010000015.1"/>
</dbReference>
<dbReference type="Gene3D" id="3.30.2000.20">
    <property type="match status" value="1"/>
</dbReference>
<evidence type="ECO:0000313" key="1">
    <source>
        <dbReference type="EMBL" id="MCS0497864.1"/>
    </source>
</evidence>
<name>A0A9X2PFR7_9HYPH</name>
<reference evidence="1" key="1">
    <citation type="submission" date="2022-08" db="EMBL/GenBank/DDBJ databases">
        <authorList>
            <person name="Li F."/>
        </authorList>
    </citation>
    <scope>NUCLEOTIDE SEQUENCE</scope>
    <source>
        <strain evidence="1">MQZ15Z-1</strain>
    </source>
</reference>
<keyword evidence="2" id="KW-1185">Reference proteome</keyword>
<proteinExistence type="predicted"/>